<dbReference type="Pfam" id="PF00440">
    <property type="entry name" value="TetR_N"/>
    <property type="match status" value="1"/>
</dbReference>
<accession>A0A4P6KHA6</accession>
<dbReference type="PANTHER" id="PTHR30055:SF234">
    <property type="entry name" value="HTH-TYPE TRANSCRIPTIONAL REGULATOR BETI"/>
    <property type="match status" value="1"/>
</dbReference>
<dbReference type="GO" id="GO:0003700">
    <property type="term" value="F:DNA-binding transcription factor activity"/>
    <property type="evidence" value="ECO:0007669"/>
    <property type="project" value="TreeGrafter"/>
</dbReference>
<feature type="domain" description="HTH tetR-type" evidence="5">
    <location>
        <begin position="11"/>
        <end position="70"/>
    </location>
</feature>
<keyword evidence="3" id="KW-0804">Transcription</keyword>
<dbReference type="KEGG" id="ltr:EVS81_13245"/>
<proteinExistence type="predicted"/>
<evidence type="ECO:0000256" key="2">
    <source>
        <dbReference type="ARBA" id="ARBA00023125"/>
    </source>
</evidence>
<keyword evidence="2 4" id="KW-0238">DNA-binding</keyword>
<dbReference type="InterPro" id="IPR036271">
    <property type="entry name" value="Tet_transcr_reg_TetR-rel_C_sf"/>
</dbReference>
<keyword evidence="1" id="KW-0805">Transcription regulation</keyword>
<dbReference type="PROSITE" id="PS50977">
    <property type="entry name" value="HTH_TETR_2"/>
    <property type="match status" value="1"/>
</dbReference>
<evidence type="ECO:0000256" key="3">
    <source>
        <dbReference type="ARBA" id="ARBA00023163"/>
    </source>
</evidence>
<dbReference type="GO" id="GO:0000976">
    <property type="term" value="F:transcription cis-regulatory region binding"/>
    <property type="evidence" value="ECO:0007669"/>
    <property type="project" value="TreeGrafter"/>
</dbReference>
<dbReference type="Proteomes" id="UP000289260">
    <property type="component" value="Chromosome"/>
</dbReference>
<sequence>MNAGVIRVDAAASMSKILGAARRVFSLGDGSGTLNRIAKEAGVGIATLYRHFPNREALALAVYDEVFAAEVQPIFDEFEKTDAPRDVLLELGERLLAVLDRERGLVRSLANLAEATRELMSRNTDANEQAVRRAQAVGTLRADITPEDIPNLMTMIAAGFGSIPVGPHRRRYLSLLLDSLNPAQAHRLPAI</sequence>
<evidence type="ECO:0000313" key="6">
    <source>
        <dbReference type="EMBL" id="QBE49670.1"/>
    </source>
</evidence>
<keyword evidence="7" id="KW-1185">Reference proteome</keyword>
<dbReference type="Gene3D" id="1.10.357.10">
    <property type="entry name" value="Tetracycline Repressor, domain 2"/>
    <property type="match status" value="1"/>
</dbReference>
<dbReference type="RefSeq" id="WP_130110785.1">
    <property type="nucleotide sequence ID" value="NZ_CP035806.1"/>
</dbReference>
<dbReference type="SUPFAM" id="SSF46689">
    <property type="entry name" value="Homeodomain-like"/>
    <property type="match status" value="1"/>
</dbReference>
<dbReference type="InterPro" id="IPR049445">
    <property type="entry name" value="TetR_SbtR-like_C"/>
</dbReference>
<dbReference type="InterPro" id="IPR001647">
    <property type="entry name" value="HTH_TetR"/>
</dbReference>
<dbReference type="PANTHER" id="PTHR30055">
    <property type="entry name" value="HTH-TYPE TRANSCRIPTIONAL REGULATOR RUTR"/>
    <property type="match status" value="1"/>
</dbReference>
<dbReference type="EMBL" id="CP035806">
    <property type="protein sequence ID" value="QBE49670.1"/>
    <property type="molecule type" value="Genomic_DNA"/>
</dbReference>
<evidence type="ECO:0000256" key="1">
    <source>
        <dbReference type="ARBA" id="ARBA00023015"/>
    </source>
</evidence>
<protein>
    <submittedName>
        <fullName evidence="6">TetR/AcrR family transcriptional regulator</fullName>
    </submittedName>
</protein>
<evidence type="ECO:0000313" key="7">
    <source>
        <dbReference type="Proteomes" id="UP000289260"/>
    </source>
</evidence>
<dbReference type="PRINTS" id="PR00455">
    <property type="entry name" value="HTHTETR"/>
</dbReference>
<dbReference type="InterPro" id="IPR009057">
    <property type="entry name" value="Homeodomain-like_sf"/>
</dbReference>
<feature type="DNA-binding region" description="H-T-H motif" evidence="4">
    <location>
        <begin position="33"/>
        <end position="52"/>
    </location>
</feature>
<organism evidence="6 7">
    <name type="scientific">Leucobacter triazinivorans</name>
    <dbReference type="NCBI Taxonomy" id="1784719"/>
    <lineage>
        <taxon>Bacteria</taxon>
        <taxon>Bacillati</taxon>
        <taxon>Actinomycetota</taxon>
        <taxon>Actinomycetes</taxon>
        <taxon>Micrococcales</taxon>
        <taxon>Microbacteriaceae</taxon>
        <taxon>Leucobacter</taxon>
    </lineage>
</organism>
<dbReference type="AlphaFoldDB" id="A0A4P6KHA6"/>
<dbReference type="OrthoDB" id="3192968at2"/>
<name>A0A4P6KHA6_9MICO</name>
<dbReference type="SUPFAM" id="SSF48498">
    <property type="entry name" value="Tetracyclin repressor-like, C-terminal domain"/>
    <property type="match status" value="1"/>
</dbReference>
<dbReference type="Pfam" id="PF21597">
    <property type="entry name" value="TetR_C_43"/>
    <property type="match status" value="1"/>
</dbReference>
<evidence type="ECO:0000259" key="5">
    <source>
        <dbReference type="PROSITE" id="PS50977"/>
    </source>
</evidence>
<dbReference type="InterPro" id="IPR050109">
    <property type="entry name" value="HTH-type_TetR-like_transc_reg"/>
</dbReference>
<gene>
    <name evidence="6" type="ORF">EVS81_13245</name>
</gene>
<reference evidence="6 7" key="1">
    <citation type="submission" date="2019-02" db="EMBL/GenBank/DDBJ databases">
        <authorList>
            <person name="Sun L."/>
            <person name="Pan D."/>
            <person name="Wu X."/>
        </authorList>
    </citation>
    <scope>NUCLEOTIDE SEQUENCE [LARGE SCALE GENOMIC DNA]</scope>
    <source>
        <strain evidence="6 7">JW-1</strain>
    </source>
</reference>
<evidence type="ECO:0000256" key="4">
    <source>
        <dbReference type="PROSITE-ProRule" id="PRU00335"/>
    </source>
</evidence>